<organism evidence="2 3">
    <name type="scientific">Flavobacterium circumlabens</name>
    <dbReference type="NCBI Taxonomy" id="2133765"/>
    <lineage>
        <taxon>Bacteria</taxon>
        <taxon>Pseudomonadati</taxon>
        <taxon>Bacteroidota</taxon>
        <taxon>Flavobacteriia</taxon>
        <taxon>Flavobacteriales</taxon>
        <taxon>Flavobacteriaceae</taxon>
        <taxon>Flavobacterium</taxon>
    </lineage>
</organism>
<keyword evidence="1" id="KW-0812">Transmembrane</keyword>
<name>A0A4Y7U7A0_9FLAO</name>
<reference evidence="2 3" key="1">
    <citation type="journal article" date="2018" name="Syst. Appl. Microbiol.">
        <title>Flavobacterium circumlabens sp. nov. and Flavobacterium cupreum sp. nov., two psychrotrophic species isolated from Antarctic environmental samples.</title>
        <authorList>
            <person name="Kralova S."/>
            <person name="Busse H.J."/>
            <person name="Svec P."/>
            <person name="Maslanova I."/>
            <person name="Stankova E."/>
            <person name="Bartak M."/>
            <person name="Sedlacek I."/>
        </authorList>
    </citation>
    <scope>NUCLEOTIDE SEQUENCE [LARGE SCALE GENOMIC DNA]</scope>
    <source>
        <strain evidence="2 3">CCM 8828</strain>
    </source>
</reference>
<comment type="caution">
    <text evidence="2">The sequence shown here is derived from an EMBL/GenBank/DDBJ whole genome shotgun (WGS) entry which is preliminary data.</text>
</comment>
<sequence length="63" mass="7236">MDVNSQSIEACNFYFTIAAILAVLILIVLILTIIVSFSLKQNVSERYKLSCENKIRLEEEKKK</sequence>
<gene>
    <name evidence="2" type="ORF">D0809_20735</name>
</gene>
<proteinExistence type="predicted"/>
<keyword evidence="1" id="KW-1133">Transmembrane helix</keyword>
<feature type="transmembrane region" description="Helical" evidence="1">
    <location>
        <begin position="12"/>
        <end position="39"/>
    </location>
</feature>
<evidence type="ECO:0000256" key="1">
    <source>
        <dbReference type="SAM" id="Phobius"/>
    </source>
</evidence>
<dbReference type="AlphaFoldDB" id="A0A4Y7U7A0"/>
<accession>A0A4Y7U7A0</accession>
<keyword evidence="1" id="KW-0472">Membrane</keyword>
<dbReference type="Proteomes" id="UP000298340">
    <property type="component" value="Unassembled WGS sequence"/>
</dbReference>
<protein>
    <submittedName>
        <fullName evidence="2">Uncharacterized protein</fullName>
    </submittedName>
</protein>
<evidence type="ECO:0000313" key="3">
    <source>
        <dbReference type="Proteomes" id="UP000298340"/>
    </source>
</evidence>
<dbReference type="EMBL" id="QWDN01000009">
    <property type="protein sequence ID" value="TEB42326.1"/>
    <property type="molecule type" value="Genomic_DNA"/>
</dbReference>
<evidence type="ECO:0000313" key="2">
    <source>
        <dbReference type="EMBL" id="TEB42326.1"/>
    </source>
</evidence>